<evidence type="ECO:0000259" key="1">
    <source>
        <dbReference type="PROSITE" id="PS51819"/>
    </source>
</evidence>
<keyword evidence="3" id="KW-1185">Reference proteome</keyword>
<organism evidence="2 3">
    <name type="scientific">Nocardiopsis flavescens</name>
    <dbReference type="NCBI Taxonomy" id="758803"/>
    <lineage>
        <taxon>Bacteria</taxon>
        <taxon>Bacillati</taxon>
        <taxon>Actinomycetota</taxon>
        <taxon>Actinomycetes</taxon>
        <taxon>Streptosporangiales</taxon>
        <taxon>Nocardiopsidaceae</taxon>
        <taxon>Nocardiopsis</taxon>
    </lineage>
</organism>
<keyword evidence="2" id="KW-0560">Oxidoreductase</keyword>
<gene>
    <name evidence="2" type="ORF">SAMN05421803_102100</name>
</gene>
<dbReference type="STRING" id="758803.SAMN05421803_102100"/>
<dbReference type="InterPro" id="IPR004360">
    <property type="entry name" value="Glyas_Fos-R_dOase_dom"/>
</dbReference>
<dbReference type="AlphaFoldDB" id="A0A1M6E0R7"/>
<dbReference type="PROSITE" id="PS51819">
    <property type="entry name" value="VOC"/>
    <property type="match status" value="1"/>
</dbReference>
<dbReference type="SUPFAM" id="SSF54593">
    <property type="entry name" value="Glyoxalase/Bleomycin resistance protein/Dihydroxybiphenyl dioxygenase"/>
    <property type="match status" value="1"/>
</dbReference>
<feature type="domain" description="VOC" evidence="1">
    <location>
        <begin position="2"/>
        <end position="124"/>
    </location>
</feature>
<evidence type="ECO:0000313" key="2">
    <source>
        <dbReference type="EMBL" id="SHI79041.1"/>
    </source>
</evidence>
<dbReference type="Gene3D" id="3.10.180.10">
    <property type="entry name" value="2,3-Dihydroxybiphenyl 1,2-Dioxygenase, domain 1"/>
    <property type="match status" value="1"/>
</dbReference>
<keyword evidence="2" id="KW-0223">Dioxygenase</keyword>
<protein>
    <submittedName>
        <fullName evidence="2">Glyoxalase/Bleomycin resistance protein/Dioxygenase superfamily protein</fullName>
    </submittedName>
</protein>
<dbReference type="GO" id="GO:0051213">
    <property type="term" value="F:dioxygenase activity"/>
    <property type="evidence" value="ECO:0007669"/>
    <property type="project" value="UniProtKB-KW"/>
</dbReference>
<sequence>MHVDLIGTALLCDEPRAAADWFVEHLGFDLNVDIGWYVNTQHPQHGNFSLDFVSREHGSSPEGLRGRAVAGTLVAFLVPDVEAEEKRLRAAGVEVVLPLVREPWGQYRFQIAGPQGLFVEILQRVEPDRRWMEDNGLLPA</sequence>
<dbReference type="InterPro" id="IPR029068">
    <property type="entry name" value="Glyas_Bleomycin-R_OHBP_Dase"/>
</dbReference>
<dbReference type="Proteomes" id="UP000184452">
    <property type="component" value="Unassembled WGS sequence"/>
</dbReference>
<dbReference type="EMBL" id="FQZK01000002">
    <property type="protein sequence ID" value="SHI79041.1"/>
    <property type="molecule type" value="Genomic_DNA"/>
</dbReference>
<dbReference type="RefSeq" id="WP_073375657.1">
    <property type="nucleotide sequence ID" value="NZ_FQZK01000002.1"/>
</dbReference>
<evidence type="ECO:0000313" key="3">
    <source>
        <dbReference type="Proteomes" id="UP000184452"/>
    </source>
</evidence>
<dbReference type="OrthoDB" id="9798201at2"/>
<reference evidence="2 3" key="1">
    <citation type="submission" date="2016-11" db="EMBL/GenBank/DDBJ databases">
        <authorList>
            <person name="Jaros S."/>
            <person name="Januszkiewicz K."/>
            <person name="Wedrychowicz H."/>
        </authorList>
    </citation>
    <scope>NUCLEOTIDE SEQUENCE [LARGE SCALE GENOMIC DNA]</scope>
    <source>
        <strain evidence="2 3">CGMCC 4.5723</strain>
    </source>
</reference>
<accession>A0A1M6E0R7</accession>
<dbReference type="Pfam" id="PF00903">
    <property type="entry name" value="Glyoxalase"/>
    <property type="match status" value="1"/>
</dbReference>
<dbReference type="InterPro" id="IPR037523">
    <property type="entry name" value="VOC_core"/>
</dbReference>
<name>A0A1M6E0R7_9ACTN</name>
<proteinExistence type="predicted"/>